<dbReference type="AlphaFoldDB" id="A0A1B0CHQ5"/>
<reference evidence="2" key="1">
    <citation type="submission" date="2020-05" db="UniProtKB">
        <authorList>
            <consortium name="EnsemblMetazoa"/>
        </authorList>
    </citation>
    <scope>IDENTIFICATION</scope>
    <source>
        <strain evidence="2">Jacobina</strain>
    </source>
</reference>
<dbReference type="EMBL" id="AJWK01012593">
    <property type="status" value="NOT_ANNOTATED_CDS"/>
    <property type="molecule type" value="Genomic_DNA"/>
</dbReference>
<evidence type="ECO:0000313" key="3">
    <source>
        <dbReference type="Proteomes" id="UP000092461"/>
    </source>
</evidence>
<dbReference type="EMBL" id="AJWK01012592">
    <property type="status" value="NOT_ANNOTATED_CDS"/>
    <property type="molecule type" value="Genomic_DNA"/>
</dbReference>
<dbReference type="VEuPathDB" id="VectorBase:LLONM1_007771"/>
<evidence type="ECO:0000256" key="1">
    <source>
        <dbReference type="SAM" id="MobiDB-lite"/>
    </source>
</evidence>
<dbReference type="Proteomes" id="UP000092461">
    <property type="component" value="Unassembled WGS sequence"/>
</dbReference>
<protein>
    <submittedName>
        <fullName evidence="2">Uncharacterized protein</fullName>
    </submittedName>
</protein>
<organism evidence="2 3">
    <name type="scientific">Lutzomyia longipalpis</name>
    <name type="common">Sand fly</name>
    <dbReference type="NCBI Taxonomy" id="7200"/>
    <lineage>
        <taxon>Eukaryota</taxon>
        <taxon>Metazoa</taxon>
        <taxon>Ecdysozoa</taxon>
        <taxon>Arthropoda</taxon>
        <taxon>Hexapoda</taxon>
        <taxon>Insecta</taxon>
        <taxon>Pterygota</taxon>
        <taxon>Neoptera</taxon>
        <taxon>Endopterygota</taxon>
        <taxon>Diptera</taxon>
        <taxon>Nematocera</taxon>
        <taxon>Psychodoidea</taxon>
        <taxon>Psychodidae</taxon>
        <taxon>Lutzomyia</taxon>
        <taxon>Lutzomyia</taxon>
    </lineage>
</organism>
<dbReference type="EMBL" id="AJWK01012591">
    <property type="status" value="NOT_ANNOTATED_CDS"/>
    <property type="molecule type" value="Genomic_DNA"/>
</dbReference>
<dbReference type="EnsemblMetazoa" id="LLOJ003967-RA">
    <property type="protein sequence ID" value="LLOJ003967-PA"/>
    <property type="gene ID" value="LLOJ003967"/>
</dbReference>
<dbReference type="VEuPathDB" id="VectorBase:LLOJ003967"/>
<accession>A0A1B0CHQ5</accession>
<proteinExistence type="predicted"/>
<name>A0A1B0CHQ5_LUTLO</name>
<feature type="region of interest" description="Disordered" evidence="1">
    <location>
        <begin position="1"/>
        <end position="30"/>
    </location>
</feature>
<keyword evidence="3" id="KW-1185">Reference proteome</keyword>
<sequence>MDMLKNELNNTEGSAECYPPSDTSSSAPGSPVATIAEVAELPRGGNMTRRFHVNYRALGMSEESCSTSSSTKADRNVNFPRRGVPEVISLASAGSRRGSRFFQRPRSMSAWSDISRGSMRFDERVNILIMCRHTQSYLALNEGYNGMSSNLCDVEDARVVDRTLSLSGKDTKCIQYVDDPVYELHIGLPSDSSTLTHRHVMVPQERPTLK</sequence>
<evidence type="ECO:0000313" key="2">
    <source>
        <dbReference type="EnsemblMetazoa" id="LLOJ003967-PA"/>
    </source>
</evidence>